<dbReference type="STRING" id="1302272.FC96_GL001772"/>
<dbReference type="PROSITE" id="PS51186">
    <property type="entry name" value="GNAT"/>
    <property type="match status" value="1"/>
</dbReference>
<name>A0A0R1HNX6_9LACO</name>
<evidence type="ECO:0000313" key="4">
    <source>
        <dbReference type="EMBL" id="KRK48043.1"/>
    </source>
</evidence>
<dbReference type="PATRIC" id="fig|1302272.5.peg.1798"/>
<dbReference type="InterPro" id="IPR006464">
    <property type="entry name" value="AcTrfase_RimI/Ard1"/>
</dbReference>
<dbReference type="InterPro" id="IPR016181">
    <property type="entry name" value="Acyl_CoA_acyltransferase"/>
</dbReference>
<dbReference type="EMBL" id="AZCX01000004">
    <property type="protein sequence ID" value="KRK48043.1"/>
    <property type="molecule type" value="Genomic_DNA"/>
</dbReference>
<gene>
    <name evidence="4" type="ORF">FC96_GL001772</name>
</gene>
<dbReference type="GO" id="GO:0008080">
    <property type="term" value="F:N-acetyltransferase activity"/>
    <property type="evidence" value="ECO:0007669"/>
    <property type="project" value="InterPro"/>
</dbReference>
<keyword evidence="2" id="KW-0012">Acyltransferase</keyword>
<evidence type="ECO:0000313" key="5">
    <source>
        <dbReference type="Proteomes" id="UP000050911"/>
    </source>
</evidence>
<keyword evidence="1 4" id="KW-0808">Transferase</keyword>
<protein>
    <submittedName>
        <fullName evidence="4">Ribosomal-protein-alanine N-acetyltransferase</fullName>
    </submittedName>
</protein>
<evidence type="ECO:0000256" key="1">
    <source>
        <dbReference type="ARBA" id="ARBA00022679"/>
    </source>
</evidence>
<dbReference type="AlphaFoldDB" id="A0A0R1HNX6"/>
<feature type="domain" description="N-acetyltransferase" evidence="3">
    <location>
        <begin position="40"/>
        <end position="191"/>
    </location>
</feature>
<dbReference type="Gene3D" id="3.40.630.30">
    <property type="match status" value="1"/>
</dbReference>
<accession>A0A0R1HNX6</accession>
<dbReference type="Proteomes" id="UP000050911">
    <property type="component" value="Unassembled WGS sequence"/>
</dbReference>
<dbReference type="SUPFAM" id="SSF55729">
    <property type="entry name" value="Acyl-CoA N-acyltransferases (Nat)"/>
    <property type="match status" value="1"/>
</dbReference>
<evidence type="ECO:0000259" key="3">
    <source>
        <dbReference type="PROSITE" id="PS51186"/>
    </source>
</evidence>
<dbReference type="InterPro" id="IPR000182">
    <property type="entry name" value="GNAT_dom"/>
</dbReference>
<comment type="caution">
    <text evidence="4">The sequence shown here is derived from an EMBL/GenBank/DDBJ whole genome shotgun (WGS) entry which is preliminary data.</text>
</comment>
<proteinExistence type="predicted"/>
<dbReference type="NCBIfam" id="TIGR01575">
    <property type="entry name" value="rimI"/>
    <property type="match status" value="1"/>
</dbReference>
<dbReference type="Pfam" id="PF00583">
    <property type="entry name" value="Acetyltransf_1"/>
    <property type="match status" value="1"/>
</dbReference>
<dbReference type="InterPro" id="IPR050832">
    <property type="entry name" value="Bact_Acetyltransf"/>
</dbReference>
<sequence length="194" mass="22582">MDTRMLKKFKGWYQQLFQIRDTRFEDALDIKNHQVIIDDVNYFLAKAQFTDVPEMLGIERAVYGGKTPWDSSAFASELKRTRDRLYLVLRRNDRLLAFIGCSFSDAKRDAHITNIAVVPDYQSRGLGHFLIAVMIKKARDLELRQVSLEVRRSNVRAQQLYRDLGFEQVGLKKGYYFGDHEDAVDMVLPLVKES</sequence>
<reference evidence="4 5" key="1">
    <citation type="journal article" date="2015" name="Genome Announc.">
        <title>Expanding the biotechnology potential of lactobacilli through comparative genomics of 213 strains and associated genera.</title>
        <authorList>
            <person name="Sun Z."/>
            <person name="Harris H.M."/>
            <person name="McCann A."/>
            <person name="Guo C."/>
            <person name="Argimon S."/>
            <person name="Zhang W."/>
            <person name="Yang X."/>
            <person name="Jeffery I.B."/>
            <person name="Cooney J.C."/>
            <person name="Kagawa T.F."/>
            <person name="Liu W."/>
            <person name="Song Y."/>
            <person name="Salvetti E."/>
            <person name="Wrobel A."/>
            <person name="Rasinkangas P."/>
            <person name="Parkhill J."/>
            <person name="Rea M.C."/>
            <person name="O'Sullivan O."/>
            <person name="Ritari J."/>
            <person name="Douillard F.P."/>
            <person name="Paul Ross R."/>
            <person name="Yang R."/>
            <person name="Briner A.E."/>
            <person name="Felis G.E."/>
            <person name="de Vos W.M."/>
            <person name="Barrangou R."/>
            <person name="Klaenhammer T.R."/>
            <person name="Caufield P.W."/>
            <person name="Cui Y."/>
            <person name="Zhang H."/>
            <person name="O'Toole P.W."/>
        </authorList>
    </citation>
    <scope>NUCLEOTIDE SEQUENCE [LARGE SCALE GENOMIC DNA]</scope>
    <source>
        <strain evidence="4 5">JCM 15530</strain>
    </source>
</reference>
<dbReference type="CDD" id="cd04301">
    <property type="entry name" value="NAT_SF"/>
    <property type="match status" value="1"/>
</dbReference>
<dbReference type="PANTHER" id="PTHR43877">
    <property type="entry name" value="AMINOALKYLPHOSPHONATE N-ACETYLTRANSFERASE-RELATED-RELATED"/>
    <property type="match status" value="1"/>
</dbReference>
<evidence type="ECO:0000256" key="2">
    <source>
        <dbReference type="ARBA" id="ARBA00023315"/>
    </source>
</evidence>
<organism evidence="4 5">
    <name type="scientific">Secundilactobacillus kimchicus JCM 15530</name>
    <dbReference type="NCBI Taxonomy" id="1302272"/>
    <lineage>
        <taxon>Bacteria</taxon>
        <taxon>Bacillati</taxon>
        <taxon>Bacillota</taxon>
        <taxon>Bacilli</taxon>
        <taxon>Lactobacillales</taxon>
        <taxon>Lactobacillaceae</taxon>
        <taxon>Secundilactobacillus</taxon>
    </lineage>
</organism>
<keyword evidence="5" id="KW-1185">Reference proteome</keyword>